<dbReference type="AlphaFoldDB" id="A0A8T2J3A1"/>
<evidence type="ECO:0000313" key="2">
    <source>
        <dbReference type="Proteomes" id="UP000812440"/>
    </source>
</evidence>
<sequence length="112" mass="12884">MYIDSTNVQNSKWQTYPAVIRCPQNSNKYKADMKETPGNPGLMSLNLAGSSPGHMAVQQFNRRRPLSDKEGNRNKHIQRNRFSWRSGTYVGPCPGLFTRTHRKSFVRFSPPR</sequence>
<evidence type="ECO:0000313" key="1">
    <source>
        <dbReference type="EMBL" id="KAG8437161.1"/>
    </source>
</evidence>
<reference evidence="1" key="1">
    <citation type="thesis" date="2020" institute="ProQuest LLC" country="789 East Eisenhower Parkway, Ann Arbor, MI, USA">
        <title>Comparative Genomics and Chromosome Evolution.</title>
        <authorList>
            <person name="Mudd A.B."/>
        </authorList>
    </citation>
    <scope>NUCLEOTIDE SEQUENCE</scope>
    <source>
        <strain evidence="1">Female2</strain>
        <tissue evidence="1">Blood</tissue>
    </source>
</reference>
<comment type="caution">
    <text evidence="1">The sequence shown here is derived from an EMBL/GenBank/DDBJ whole genome shotgun (WGS) entry which is preliminary data.</text>
</comment>
<accession>A0A8T2J3A1</accession>
<keyword evidence="2" id="KW-1185">Reference proteome</keyword>
<protein>
    <submittedName>
        <fullName evidence="1">Uncharacterized protein</fullName>
    </submittedName>
</protein>
<proteinExistence type="predicted"/>
<dbReference type="EMBL" id="JAACNH010000007">
    <property type="protein sequence ID" value="KAG8437161.1"/>
    <property type="molecule type" value="Genomic_DNA"/>
</dbReference>
<name>A0A8T2J3A1_9PIPI</name>
<gene>
    <name evidence="1" type="ORF">GDO86_008019</name>
</gene>
<dbReference type="Proteomes" id="UP000812440">
    <property type="component" value="Chromosome 4"/>
</dbReference>
<organism evidence="1 2">
    <name type="scientific">Hymenochirus boettgeri</name>
    <name type="common">Congo dwarf clawed frog</name>
    <dbReference type="NCBI Taxonomy" id="247094"/>
    <lineage>
        <taxon>Eukaryota</taxon>
        <taxon>Metazoa</taxon>
        <taxon>Chordata</taxon>
        <taxon>Craniata</taxon>
        <taxon>Vertebrata</taxon>
        <taxon>Euteleostomi</taxon>
        <taxon>Amphibia</taxon>
        <taxon>Batrachia</taxon>
        <taxon>Anura</taxon>
        <taxon>Pipoidea</taxon>
        <taxon>Pipidae</taxon>
        <taxon>Pipinae</taxon>
        <taxon>Hymenochirus</taxon>
    </lineage>
</organism>